<comment type="caution">
    <text evidence="1">The sequence shown here is derived from an EMBL/GenBank/DDBJ whole genome shotgun (WGS) entry which is preliminary data.</text>
</comment>
<dbReference type="AlphaFoldDB" id="A0AAD2JJH5"/>
<organism evidence="1 2">
    <name type="scientific">Cylindrotheca closterium</name>
    <dbReference type="NCBI Taxonomy" id="2856"/>
    <lineage>
        <taxon>Eukaryota</taxon>
        <taxon>Sar</taxon>
        <taxon>Stramenopiles</taxon>
        <taxon>Ochrophyta</taxon>
        <taxon>Bacillariophyta</taxon>
        <taxon>Bacillariophyceae</taxon>
        <taxon>Bacillariophycidae</taxon>
        <taxon>Bacillariales</taxon>
        <taxon>Bacillariaceae</taxon>
        <taxon>Cylindrotheca</taxon>
    </lineage>
</organism>
<accession>A0AAD2JJH5</accession>
<name>A0AAD2JJH5_9STRA</name>
<keyword evidence="2" id="KW-1185">Reference proteome</keyword>
<dbReference type="Proteomes" id="UP001295423">
    <property type="component" value="Unassembled WGS sequence"/>
</dbReference>
<sequence length="285" mass="32784">MHRRQTVKDNIHDNAEHARFVFLVSGEGSTSTFDAMQMSYQTLKNILAKVPIEIDAEILFAPGGVTYRHLFAAAMRFEEAFLVYNSDIAVGNLSLLLDSCGPNLDFGALVGSRTDTFRHANATKPTCFEYMNMGSFDIFMTNRKGLLVKGDSKCSFLNNLRFPQYYWGAENVVAFLLSTRKRVANICSRWIFRHMHESKTLDVQRGPRSRDRPNRIRINHQHNDWGGVETWMQNLSDTCNLDLLPPTEEGNFTKPNVKWNRWKRTKEQKLILAETFEKLKAKQLA</sequence>
<reference evidence="1" key="1">
    <citation type="submission" date="2023-08" db="EMBL/GenBank/DDBJ databases">
        <authorList>
            <person name="Audoor S."/>
            <person name="Bilcke G."/>
        </authorList>
    </citation>
    <scope>NUCLEOTIDE SEQUENCE</scope>
</reference>
<proteinExistence type="predicted"/>
<evidence type="ECO:0000313" key="1">
    <source>
        <dbReference type="EMBL" id="CAJ1955481.1"/>
    </source>
</evidence>
<evidence type="ECO:0000313" key="2">
    <source>
        <dbReference type="Proteomes" id="UP001295423"/>
    </source>
</evidence>
<gene>
    <name evidence="1" type="ORF">CYCCA115_LOCUS15772</name>
</gene>
<protein>
    <submittedName>
        <fullName evidence="1">Uncharacterized protein</fullName>
    </submittedName>
</protein>
<dbReference type="EMBL" id="CAKOGP040001890">
    <property type="protein sequence ID" value="CAJ1955481.1"/>
    <property type="molecule type" value="Genomic_DNA"/>
</dbReference>